<feature type="transmembrane region" description="Helical" evidence="8">
    <location>
        <begin position="153"/>
        <end position="173"/>
    </location>
</feature>
<dbReference type="Proteomes" id="UP000252707">
    <property type="component" value="Unassembled WGS sequence"/>
</dbReference>
<evidence type="ECO:0000256" key="4">
    <source>
        <dbReference type="ARBA" id="ARBA00022989"/>
    </source>
</evidence>
<accession>A0A369BVH2</accession>
<gene>
    <name evidence="10" type="ORF">DFQ59_1163</name>
</gene>
<keyword evidence="3 8" id="KW-0812">Transmembrane</keyword>
<protein>
    <submittedName>
        <fullName evidence="10">Outer membrane transport energization protein ExbB</fullName>
    </submittedName>
</protein>
<comment type="similarity">
    <text evidence="6">Belongs to the exbB/tolQ family.</text>
</comment>
<dbReference type="PANTHER" id="PTHR30625">
    <property type="entry name" value="PROTEIN TOLQ"/>
    <property type="match status" value="1"/>
</dbReference>
<keyword evidence="6" id="KW-0653">Protein transport</keyword>
<evidence type="ECO:0000259" key="9">
    <source>
        <dbReference type="Pfam" id="PF01618"/>
    </source>
</evidence>
<keyword evidence="5 8" id="KW-0472">Membrane</keyword>
<dbReference type="PANTHER" id="PTHR30625:SF17">
    <property type="entry name" value="TOLQ-RELATED"/>
    <property type="match status" value="1"/>
</dbReference>
<evidence type="ECO:0000256" key="3">
    <source>
        <dbReference type="ARBA" id="ARBA00022692"/>
    </source>
</evidence>
<feature type="region of interest" description="Disordered" evidence="7">
    <location>
        <begin position="198"/>
        <end position="226"/>
    </location>
</feature>
<dbReference type="InterPro" id="IPR050790">
    <property type="entry name" value="ExbB/TolQ_transport"/>
</dbReference>
<dbReference type="RefSeq" id="WP_114281173.1">
    <property type="nucleotide sequence ID" value="NZ_QPJY01000016.1"/>
</dbReference>
<keyword evidence="4 8" id="KW-1133">Transmembrane helix</keyword>
<evidence type="ECO:0000256" key="8">
    <source>
        <dbReference type="SAM" id="Phobius"/>
    </source>
</evidence>
<dbReference type="GO" id="GO:0017038">
    <property type="term" value="P:protein import"/>
    <property type="evidence" value="ECO:0007669"/>
    <property type="project" value="TreeGrafter"/>
</dbReference>
<evidence type="ECO:0000256" key="2">
    <source>
        <dbReference type="ARBA" id="ARBA00022475"/>
    </source>
</evidence>
<feature type="transmembrane region" description="Helical" evidence="8">
    <location>
        <begin position="107"/>
        <end position="133"/>
    </location>
</feature>
<feature type="domain" description="MotA/TolQ/ExbB proton channel" evidence="9">
    <location>
        <begin position="94"/>
        <end position="185"/>
    </location>
</feature>
<evidence type="ECO:0000256" key="1">
    <source>
        <dbReference type="ARBA" id="ARBA00004651"/>
    </source>
</evidence>
<name>A0A369BVH2_9GAMM</name>
<organism evidence="10 11">
    <name type="scientific">Thioalbus denitrificans</name>
    <dbReference type="NCBI Taxonomy" id="547122"/>
    <lineage>
        <taxon>Bacteria</taxon>
        <taxon>Pseudomonadati</taxon>
        <taxon>Pseudomonadota</taxon>
        <taxon>Gammaproteobacteria</taxon>
        <taxon>Chromatiales</taxon>
        <taxon>Ectothiorhodospiraceae</taxon>
        <taxon>Thioalbus</taxon>
    </lineage>
</organism>
<dbReference type="Pfam" id="PF01618">
    <property type="entry name" value="MotA_ExbB"/>
    <property type="match status" value="1"/>
</dbReference>
<evidence type="ECO:0000256" key="5">
    <source>
        <dbReference type="ARBA" id="ARBA00023136"/>
    </source>
</evidence>
<dbReference type="InterPro" id="IPR002898">
    <property type="entry name" value="MotA_ExbB_proton_chnl"/>
</dbReference>
<dbReference type="OrthoDB" id="4045at2"/>
<comment type="caution">
    <text evidence="10">The sequence shown here is derived from an EMBL/GenBank/DDBJ whole genome shotgun (WGS) entry which is preliminary data.</text>
</comment>
<evidence type="ECO:0000313" key="11">
    <source>
        <dbReference type="Proteomes" id="UP000252707"/>
    </source>
</evidence>
<dbReference type="EMBL" id="QPJY01000016">
    <property type="protein sequence ID" value="RCX24718.1"/>
    <property type="molecule type" value="Genomic_DNA"/>
</dbReference>
<keyword evidence="11" id="KW-1185">Reference proteome</keyword>
<feature type="transmembrane region" description="Helical" evidence="8">
    <location>
        <begin position="6"/>
        <end position="29"/>
    </location>
</feature>
<evidence type="ECO:0000256" key="7">
    <source>
        <dbReference type="SAM" id="MobiDB-lite"/>
    </source>
</evidence>
<reference evidence="10 11" key="1">
    <citation type="submission" date="2018-07" db="EMBL/GenBank/DDBJ databases">
        <title>Genomic Encyclopedia of Type Strains, Phase IV (KMG-IV): sequencing the most valuable type-strain genomes for metagenomic binning, comparative biology and taxonomic classification.</title>
        <authorList>
            <person name="Goeker M."/>
        </authorList>
    </citation>
    <scope>NUCLEOTIDE SEQUENCE [LARGE SCALE GENOMIC DNA]</scope>
    <source>
        <strain evidence="10 11">DSM 26407</strain>
    </source>
</reference>
<evidence type="ECO:0000256" key="6">
    <source>
        <dbReference type="RuleBase" id="RU004057"/>
    </source>
</evidence>
<sequence>MTIFDLFFRGGPVVWVLAAYSVLGLAIVLERCFHYLRMGRTPPDLEARIHTAIAGDERALESVRGPEVAVVRAMLAARADGVKDLTHVGLRERAVELRRLEGGFATLAILGNTAPLLGLFGTITGMIKAFMVIEQAGGKVDAQALAGGIWEAMITTGAGLAVAIPLLILLHFLENTAERRAHAMQRCVSLVLEQAGRNGNGHHHANGGQENPEELPRQREAASNAV</sequence>
<dbReference type="AlphaFoldDB" id="A0A369BVH2"/>
<proteinExistence type="inferred from homology"/>
<comment type="subcellular location">
    <subcellularLocation>
        <location evidence="1">Cell membrane</location>
        <topology evidence="1">Multi-pass membrane protein</topology>
    </subcellularLocation>
    <subcellularLocation>
        <location evidence="6">Membrane</location>
        <topology evidence="6">Multi-pass membrane protein</topology>
    </subcellularLocation>
</comment>
<keyword evidence="6" id="KW-0813">Transport</keyword>
<keyword evidence="2" id="KW-1003">Cell membrane</keyword>
<evidence type="ECO:0000313" key="10">
    <source>
        <dbReference type="EMBL" id="RCX24718.1"/>
    </source>
</evidence>
<dbReference type="GO" id="GO:0005886">
    <property type="term" value="C:plasma membrane"/>
    <property type="evidence" value="ECO:0007669"/>
    <property type="project" value="UniProtKB-SubCell"/>
</dbReference>